<dbReference type="PANTHER" id="PTHR48043">
    <property type="entry name" value="EG:EG0003.4 PROTEIN-RELATED"/>
    <property type="match status" value="1"/>
</dbReference>
<dbReference type="Pfam" id="PF00201">
    <property type="entry name" value="UDPGT"/>
    <property type="match status" value="1"/>
</dbReference>
<evidence type="ECO:0000313" key="4">
    <source>
        <dbReference type="Proteomes" id="UP000434172"/>
    </source>
</evidence>
<dbReference type="SUPFAM" id="SSF53756">
    <property type="entry name" value="UDP-Glycosyltransferase/glycogen phosphorylase"/>
    <property type="match status" value="1"/>
</dbReference>
<keyword evidence="4" id="KW-1185">Reference proteome</keyword>
<evidence type="ECO:0000256" key="1">
    <source>
        <dbReference type="ARBA" id="ARBA00022676"/>
    </source>
</evidence>
<dbReference type="AlphaFoldDB" id="A0A8H3WLI1"/>
<dbReference type="Proteomes" id="UP000434172">
    <property type="component" value="Unassembled WGS sequence"/>
</dbReference>
<sequence>MSNPGKRKILIFSDCDFGQANVVLSTIYALVRADPNVEIHVASQPGMQGQLSRIIKQVSNDLGSAAAESIKAHNLVGLSHWEAMERPGNPNLDSWACDPTIPNMVSMLSVLPGITLPWSAEEFVEIYRDVERVWGEVQPDVTVVENFFAPALTFCHNLRPKTPWIVLAPNTIKEFALSAQPGLPSLWKYPIFNSAISYPVPLHQIPLNIFYNIVAMIAIFTSRRRGRCITHMNEQLGQGLQLITVNELGILAPPPPGIRVMVANSPDIDFPFDVIPDFMVPCGPITRPAAPISTEDPELAIWLGRGPTVYMNLGTHRSFDVAKAREVAYAFRNLFDAAKNSHLNNLQLIWKMPRVASEGETSGFEGPWKEIKDILESEMDQDRVRIEDWITAEPKSLLQSGHIVCSVNHGGSNSFHEAICCGIPQVILPGWADCYDFALRAEFLGIGKWVSRTARPLWKRDELAKGLEEVLLGPQAMDMIKRAQELAKRHPEGAGRDRAAEEILKLLDGNNTNGVNGKH</sequence>
<accession>A0A8H3WLI1</accession>
<evidence type="ECO:0000313" key="3">
    <source>
        <dbReference type="EMBL" id="KAF0328760.1"/>
    </source>
</evidence>
<reference evidence="3 4" key="1">
    <citation type="submission" date="2019-12" db="EMBL/GenBank/DDBJ databases">
        <title>A genome sequence resource for the geographically widespread anthracnose pathogen Colletotrichum asianum.</title>
        <authorList>
            <person name="Meng Y."/>
        </authorList>
    </citation>
    <scope>NUCLEOTIDE SEQUENCE [LARGE SCALE GENOMIC DNA]</scope>
    <source>
        <strain evidence="3 4">ICMP 18580</strain>
    </source>
</reference>
<proteinExistence type="predicted"/>
<dbReference type="PANTHER" id="PTHR48043:SF145">
    <property type="entry name" value="FI06409P-RELATED"/>
    <property type="match status" value="1"/>
</dbReference>
<dbReference type="InterPro" id="IPR002213">
    <property type="entry name" value="UDP_glucos_trans"/>
</dbReference>
<protein>
    <submittedName>
        <fullName evidence="3">Udp-glucoronosyl and udp-glucosyl transferase family protein</fullName>
    </submittedName>
</protein>
<organism evidence="3 4">
    <name type="scientific">Colletotrichum asianum</name>
    <dbReference type="NCBI Taxonomy" id="702518"/>
    <lineage>
        <taxon>Eukaryota</taxon>
        <taxon>Fungi</taxon>
        <taxon>Dikarya</taxon>
        <taxon>Ascomycota</taxon>
        <taxon>Pezizomycotina</taxon>
        <taxon>Sordariomycetes</taxon>
        <taxon>Hypocreomycetidae</taxon>
        <taxon>Glomerellales</taxon>
        <taxon>Glomerellaceae</taxon>
        <taxon>Colletotrichum</taxon>
        <taxon>Colletotrichum gloeosporioides species complex</taxon>
    </lineage>
</organism>
<gene>
    <name evidence="3" type="ORF">GQ607_004172</name>
</gene>
<dbReference type="GO" id="GO:0008194">
    <property type="term" value="F:UDP-glycosyltransferase activity"/>
    <property type="evidence" value="ECO:0007669"/>
    <property type="project" value="InterPro"/>
</dbReference>
<comment type="caution">
    <text evidence="3">The sequence shown here is derived from an EMBL/GenBank/DDBJ whole genome shotgun (WGS) entry which is preliminary data.</text>
</comment>
<evidence type="ECO:0000256" key="2">
    <source>
        <dbReference type="ARBA" id="ARBA00022679"/>
    </source>
</evidence>
<name>A0A8H3WLI1_9PEZI</name>
<dbReference type="Gene3D" id="3.40.50.2000">
    <property type="entry name" value="Glycogen Phosphorylase B"/>
    <property type="match status" value="1"/>
</dbReference>
<dbReference type="EMBL" id="WOWK01000016">
    <property type="protein sequence ID" value="KAF0328760.1"/>
    <property type="molecule type" value="Genomic_DNA"/>
</dbReference>
<dbReference type="OrthoDB" id="5835829at2759"/>
<dbReference type="InterPro" id="IPR050271">
    <property type="entry name" value="UDP-glycosyltransferase"/>
</dbReference>
<keyword evidence="2 3" id="KW-0808">Transferase</keyword>
<keyword evidence="1" id="KW-0328">Glycosyltransferase</keyword>